<reference evidence="1 2" key="1">
    <citation type="journal article" date="2013" name="Genome Announc.">
        <title>Draft Genome Sequence of Winogradskyella psychrotolerans RS-3T, Isolated from the Marine Transect of Kongsfjorden, Ny-Alesund, Svalbard, Arctic Ocean.</title>
        <authorList>
            <person name="Kumar Pinnaka A."/>
            <person name="Ara S."/>
            <person name="Singh A."/>
            <person name="Shivaji S."/>
        </authorList>
    </citation>
    <scope>NUCLEOTIDE SEQUENCE [LARGE SCALE GENOMIC DNA]</scope>
    <source>
        <strain evidence="1 2">RS-3</strain>
    </source>
</reference>
<accession>S7VPZ4</accession>
<dbReference type="eggNOG" id="ENOG5030X1F">
    <property type="taxonomic scope" value="Bacteria"/>
</dbReference>
<protein>
    <submittedName>
        <fullName evidence="1">Uncharacterized protein</fullName>
    </submittedName>
</protein>
<gene>
    <name evidence="1" type="ORF">ADIWIN_2500</name>
</gene>
<name>S7VPZ4_9FLAO</name>
<dbReference type="PATRIC" id="fig|641526.4.peg.2481"/>
<proteinExistence type="predicted"/>
<organism evidence="1 2">
    <name type="scientific">Winogradskyella psychrotolerans RS-3</name>
    <dbReference type="NCBI Taxonomy" id="641526"/>
    <lineage>
        <taxon>Bacteria</taxon>
        <taxon>Pseudomonadati</taxon>
        <taxon>Bacteroidota</taxon>
        <taxon>Flavobacteriia</taxon>
        <taxon>Flavobacteriales</taxon>
        <taxon>Flavobacteriaceae</taxon>
        <taxon>Winogradskyella</taxon>
    </lineage>
</organism>
<dbReference type="Proteomes" id="UP000014962">
    <property type="component" value="Unassembled WGS sequence"/>
</dbReference>
<evidence type="ECO:0000313" key="2">
    <source>
        <dbReference type="Proteomes" id="UP000014962"/>
    </source>
</evidence>
<dbReference type="STRING" id="641526.ADIWIN_2500"/>
<keyword evidence="2" id="KW-1185">Reference proteome</keyword>
<evidence type="ECO:0000313" key="1">
    <source>
        <dbReference type="EMBL" id="EPR72330.1"/>
    </source>
</evidence>
<dbReference type="OrthoDB" id="1441145at2"/>
<dbReference type="AlphaFoldDB" id="S7VPZ4"/>
<dbReference type="RefSeq" id="WP_020897405.1">
    <property type="nucleotide sequence ID" value="NZ_ATMR01000124.1"/>
</dbReference>
<comment type="caution">
    <text evidence="1">The sequence shown here is derived from an EMBL/GenBank/DDBJ whole genome shotgun (WGS) entry which is preliminary data.</text>
</comment>
<dbReference type="EMBL" id="ATMR01000124">
    <property type="protein sequence ID" value="EPR72330.1"/>
    <property type="molecule type" value="Genomic_DNA"/>
</dbReference>
<sequence length="152" mass="18515">MNNFRNRPKDNYIHEANWEQLYVLTEHWKSDILFYKDDLRFLHHLIDNYFLWLSKRENIDLVQEIEVKLLLVDKQSDALVERLDKHLHHLAELIDDPFVFVADTFRNEHELLEDDLAQFVKDFRNNRKEVFLLTEHIIKRGGLIRQFNSISK</sequence>